<comment type="caution">
    <text evidence="3">The sequence shown here is derived from an EMBL/GenBank/DDBJ whole genome shotgun (WGS) entry which is preliminary data.</text>
</comment>
<evidence type="ECO:0000313" key="3">
    <source>
        <dbReference type="EMBL" id="GJT94976.1"/>
    </source>
</evidence>
<dbReference type="Proteomes" id="UP001151760">
    <property type="component" value="Unassembled WGS sequence"/>
</dbReference>
<sequence>MSTKVNIFNANAFLNKLPTVEEPEHDAAIASNVGYSDEGLGPSVYSCSTKDGPSSEHQVSSVSSNLQRPPSIDNSDFISRSAYENSPELEIYDTLVEGTDYILVPEKMWNLFYKWMLVVVLYERLDVINASTAKNTQLRY</sequence>
<reference evidence="3" key="1">
    <citation type="journal article" date="2022" name="Int. J. Mol. Sci.">
        <title>Draft Genome of Tanacetum Coccineum: Genomic Comparison of Closely Related Tanacetum-Family Plants.</title>
        <authorList>
            <person name="Yamashiro T."/>
            <person name="Shiraishi A."/>
            <person name="Nakayama K."/>
            <person name="Satake H."/>
        </authorList>
    </citation>
    <scope>NUCLEOTIDE SEQUENCE</scope>
</reference>
<feature type="region of interest" description="Disordered" evidence="1">
    <location>
        <begin position="46"/>
        <end position="72"/>
    </location>
</feature>
<dbReference type="GO" id="GO:0016787">
    <property type="term" value="F:hydrolase activity"/>
    <property type="evidence" value="ECO:0007669"/>
    <property type="project" value="UniProtKB-KW"/>
</dbReference>
<evidence type="ECO:0000256" key="1">
    <source>
        <dbReference type="SAM" id="MobiDB-lite"/>
    </source>
</evidence>
<dbReference type="Pfam" id="PF06337">
    <property type="entry name" value="DUSP"/>
    <property type="match status" value="1"/>
</dbReference>
<dbReference type="EMBL" id="BQNB010020346">
    <property type="protein sequence ID" value="GJT94976.1"/>
    <property type="molecule type" value="Genomic_DNA"/>
</dbReference>
<evidence type="ECO:0000313" key="4">
    <source>
        <dbReference type="Proteomes" id="UP001151760"/>
    </source>
</evidence>
<protein>
    <submittedName>
        <fullName evidence="3">Ubiquitin carboxyl-terminal hydrolase 5</fullName>
    </submittedName>
</protein>
<gene>
    <name evidence="3" type="ORF">Tco_1090494</name>
</gene>
<feature type="compositionally biased region" description="Low complexity" evidence="1">
    <location>
        <begin position="55"/>
        <end position="64"/>
    </location>
</feature>
<feature type="domain" description="DUSP" evidence="2">
    <location>
        <begin position="67"/>
        <end position="115"/>
    </location>
</feature>
<dbReference type="SUPFAM" id="SSF143791">
    <property type="entry name" value="DUSP-like"/>
    <property type="match status" value="1"/>
</dbReference>
<dbReference type="Gene3D" id="3.30.2230.10">
    <property type="entry name" value="DUSP-like"/>
    <property type="match status" value="1"/>
</dbReference>
<name>A0ABQ5I5H0_9ASTR</name>
<dbReference type="InterPro" id="IPR006615">
    <property type="entry name" value="Pept_C19_DUSP"/>
</dbReference>
<accession>A0ABQ5I5H0</accession>
<dbReference type="InterPro" id="IPR035927">
    <property type="entry name" value="DUSP-like_sf"/>
</dbReference>
<keyword evidence="4" id="KW-1185">Reference proteome</keyword>
<proteinExistence type="predicted"/>
<organism evidence="3 4">
    <name type="scientific">Tanacetum coccineum</name>
    <dbReference type="NCBI Taxonomy" id="301880"/>
    <lineage>
        <taxon>Eukaryota</taxon>
        <taxon>Viridiplantae</taxon>
        <taxon>Streptophyta</taxon>
        <taxon>Embryophyta</taxon>
        <taxon>Tracheophyta</taxon>
        <taxon>Spermatophyta</taxon>
        <taxon>Magnoliopsida</taxon>
        <taxon>eudicotyledons</taxon>
        <taxon>Gunneridae</taxon>
        <taxon>Pentapetalae</taxon>
        <taxon>asterids</taxon>
        <taxon>campanulids</taxon>
        <taxon>Asterales</taxon>
        <taxon>Asteraceae</taxon>
        <taxon>Asteroideae</taxon>
        <taxon>Anthemideae</taxon>
        <taxon>Anthemidinae</taxon>
        <taxon>Tanacetum</taxon>
    </lineage>
</organism>
<evidence type="ECO:0000259" key="2">
    <source>
        <dbReference type="Pfam" id="PF06337"/>
    </source>
</evidence>
<reference evidence="3" key="2">
    <citation type="submission" date="2022-01" db="EMBL/GenBank/DDBJ databases">
        <authorList>
            <person name="Yamashiro T."/>
            <person name="Shiraishi A."/>
            <person name="Satake H."/>
            <person name="Nakayama K."/>
        </authorList>
    </citation>
    <scope>NUCLEOTIDE SEQUENCE</scope>
</reference>
<keyword evidence="3" id="KW-0378">Hydrolase</keyword>